<evidence type="ECO:0000313" key="3">
    <source>
        <dbReference type="Proteomes" id="UP001157418"/>
    </source>
</evidence>
<gene>
    <name evidence="2" type="ORF">LVIROSA_LOCUS14048</name>
</gene>
<evidence type="ECO:0000256" key="1">
    <source>
        <dbReference type="SAM" id="Phobius"/>
    </source>
</evidence>
<comment type="caution">
    <text evidence="2">The sequence shown here is derived from an EMBL/GenBank/DDBJ whole genome shotgun (WGS) entry which is preliminary data.</text>
</comment>
<keyword evidence="1" id="KW-1133">Transmembrane helix</keyword>
<dbReference type="EMBL" id="CAKMRJ010002223">
    <property type="protein sequence ID" value="CAH1426998.1"/>
    <property type="molecule type" value="Genomic_DNA"/>
</dbReference>
<feature type="transmembrane region" description="Helical" evidence="1">
    <location>
        <begin position="63"/>
        <end position="85"/>
    </location>
</feature>
<sequence>MSQWNLLLPDEKNPSSTKNHEKKNFTLYIRRQCIGCYCFDRTVVLFDPENDEQHKKAKRLNNFMVHAALSMEVFILLTLVQEFMVMVRGKFEKLQEECLEFLCWIWWEYLKN</sequence>
<keyword evidence="1" id="KW-0812">Transmembrane</keyword>
<name>A0AAU9MGA4_9ASTR</name>
<keyword evidence="1" id="KW-0472">Membrane</keyword>
<proteinExistence type="predicted"/>
<reference evidence="2 3" key="1">
    <citation type="submission" date="2022-01" db="EMBL/GenBank/DDBJ databases">
        <authorList>
            <person name="Xiong W."/>
            <person name="Schranz E."/>
        </authorList>
    </citation>
    <scope>NUCLEOTIDE SEQUENCE [LARGE SCALE GENOMIC DNA]</scope>
</reference>
<evidence type="ECO:0000313" key="2">
    <source>
        <dbReference type="EMBL" id="CAH1426998.1"/>
    </source>
</evidence>
<dbReference type="Proteomes" id="UP001157418">
    <property type="component" value="Unassembled WGS sequence"/>
</dbReference>
<organism evidence="2 3">
    <name type="scientific">Lactuca virosa</name>
    <dbReference type="NCBI Taxonomy" id="75947"/>
    <lineage>
        <taxon>Eukaryota</taxon>
        <taxon>Viridiplantae</taxon>
        <taxon>Streptophyta</taxon>
        <taxon>Embryophyta</taxon>
        <taxon>Tracheophyta</taxon>
        <taxon>Spermatophyta</taxon>
        <taxon>Magnoliopsida</taxon>
        <taxon>eudicotyledons</taxon>
        <taxon>Gunneridae</taxon>
        <taxon>Pentapetalae</taxon>
        <taxon>asterids</taxon>
        <taxon>campanulids</taxon>
        <taxon>Asterales</taxon>
        <taxon>Asteraceae</taxon>
        <taxon>Cichorioideae</taxon>
        <taxon>Cichorieae</taxon>
        <taxon>Lactucinae</taxon>
        <taxon>Lactuca</taxon>
    </lineage>
</organism>
<protein>
    <submittedName>
        <fullName evidence="2">Uncharacterized protein</fullName>
    </submittedName>
</protein>
<dbReference type="AlphaFoldDB" id="A0AAU9MGA4"/>
<keyword evidence="3" id="KW-1185">Reference proteome</keyword>
<accession>A0AAU9MGA4</accession>